<name>A0A4R5KL11_9BACL</name>
<dbReference type="Pfam" id="PF00583">
    <property type="entry name" value="Acetyltransf_1"/>
    <property type="match status" value="1"/>
</dbReference>
<dbReference type="SUPFAM" id="SSF55729">
    <property type="entry name" value="Acyl-CoA N-acyltransferases (Nat)"/>
    <property type="match status" value="1"/>
</dbReference>
<comment type="caution">
    <text evidence="2">The sequence shown here is derived from an EMBL/GenBank/DDBJ whole genome shotgun (WGS) entry which is preliminary data.</text>
</comment>
<keyword evidence="3" id="KW-1185">Reference proteome</keyword>
<evidence type="ECO:0000313" key="3">
    <source>
        <dbReference type="Proteomes" id="UP000295636"/>
    </source>
</evidence>
<evidence type="ECO:0000313" key="2">
    <source>
        <dbReference type="EMBL" id="TDF96261.1"/>
    </source>
</evidence>
<organism evidence="2 3">
    <name type="scientific">Paenibacillus piri</name>
    <dbReference type="NCBI Taxonomy" id="2547395"/>
    <lineage>
        <taxon>Bacteria</taxon>
        <taxon>Bacillati</taxon>
        <taxon>Bacillota</taxon>
        <taxon>Bacilli</taxon>
        <taxon>Bacillales</taxon>
        <taxon>Paenibacillaceae</taxon>
        <taxon>Paenibacillus</taxon>
    </lineage>
</organism>
<dbReference type="CDD" id="cd04301">
    <property type="entry name" value="NAT_SF"/>
    <property type="match status" value="1"/>
</dbReference>
<dbReference type="RefSeq" id="WP_133230523.1">
    <property type="nucleotide sequence ID" value="NZ_SMRT01000008.1"/>
</dbReference>
<dbReference type="PROSITE" id="PS51186">
    <property type="entry name" value="GNAT"/>
    <property type="match status" value="1"/>
</dbReference>
<dbReference type="EMBL" id="SMRT01000008">
    <property type="protein sequence ID" value="TDF96261.1"/>
    <property type="molecule type" value="Genomic_DNA"/>
</dbReference>
<feature type="domain" description="N-acetyltransferase" evidence="1">
    <location>
        <begin position="2"/>
        <end position="141"/>
    </location>
</feature>
<dbReference type="AlphaFoldDB" id="A0A4R5KL11"/>
<proteinExistence type="predicted"/>
<accession>A0A4R5KL11</accession>
<protein>
    <submittedName>
        <fullName evidence="2">GNAT family N-acetyltransferase</fullName>
    </submittedName>
</protein>
<dbReference type="GO" id="GO:0016747">
    <property type="term" value="F:acyltransferase activity, transferring groups other than amino-acyl groups"/>
    <property type="evidence" value="ECO:0007669"/>
    <property type="project" value="InterPro"/>
</dbReference>
<gene>
    <name evidence="2" type="ORF">E1757_17890</name>
</gene>
<keyword evidence="2" id="KW-0808">Transferase</keyword>
<evidence type="ECO:0000259" key="1">
    <source>
        <dbReference type="PROSITE" id="PS51186"/>
    </source>
</evidence>
<dbReference type="Gene3D" id="3.40.630.30">
    <property type="match status" value="1"/>
</dbReference>
<dbReference type="OrthoDB" id="1821130at2"/>
<reference evidence="2 3" key="1">
    <citation type="submission" date="2019-03" db="EMBL/GenBank/DDBJ databases">
        <title>This is whole genome sequence of Paenibacillus sp MS74 strain.</title>
        <authorList>
            <person name="Trinh H.N."/>
        </authorList>
    </citation>
    <scope>NUCLEOTIDE SEQUENCE [LARGE SCALE GENOMIC DNA]</scope>
    <source>
        <strain evidence="2 3">MS74</strain>
    </source>
</reference>
<dbReference type="InterPro" id="IPR016181">
    <property type="entry name" value="Acyl_CoA_acyltransferase"/>
</dbReference>
<dbReference type="Proteomes" id="UP000295636">
    <property type="component" value="Unassembled WGS sequence"/>
</dbReference>
<dbReference type="InterPro" id="IPR000182">
    <property type="entry name" value="GNAT_dom"/>
</dbReference>
<sequence>MPEIREMTIHDYDMCITLWKRTEGMALSAADSREAIRSYLNRNTGMSFVCVDGGQVTGTILCGHDGRRGYIYHVAVDPEHRGKSIGRRLVDCSLKRLQIAGIDKCHIMVIEDNEIGNRFWSLSGWMKRDGILLYSSETAFP</sequence>